<dbReference type="Proteomes" id="UP000606600">
    <property type="component" value="Unassembled WGS sequence"/>
</dbReference>
<comment type="caution">
    <text evidence="1">The sequence shown here is derived from an EMBL/GenBank/DDBJ whole genome shotgun (WGS) entry which is preliminary data.</text>
</comment>
<gene>
    <name evidence="1" type="ORF">IDJ77_24825</name>
</gene>
<evidence type="ECO:0000313" key="1">
    <source>
        <dbReference type="EMBL" id="MBD1367059.1"/>
    </source>
</evidence>
<proteinExistence type="predicted"/>
<accession>A0ABR7WXQ4</accession>
<keyword evidence="2" id="KW-1185">Reference proteome</keyword>
<evidence type="ECO:0000313" key="2">
    <source>
        <dbReference type="Proteomes" id="UP000606600"/>
    </source>
</evidence>
<sequence>MRTITIQGSPEGMTAIMVPKSESPYHDHDTVTLQSADGSESVSKTIFRVVDAGEDKWELQFE</sequence>
<dbReference type="RefSeq" id="WP_191191691.1">
    <property type="nucleotide sequence ID" value="NZ_JACWMY010000016.1"/>
</dbReference>
<protein>
    <submittedName>
        <fullName evidence="1">Uncharacterized protein</fullName>
    </submittedName>
</protein>
<reference evidence="1 2" key="1">
    <citation type="submission" date="2020-09" db="EMBL/GenBank/DDBJ databases">
        <title>Novel species of Mucilaginibacter isolated from a glacier on the Tibetan Plateau.</title>
        <authorList>
            <person name="Liu Q."/>
            <person name="Xin Y.-H."/>
        </authorList>
    </citation>
    <scope>NUCLEOTIDE SEQUENCE [LARGE SCALE GENOMIC DNA]</scope>
    <source>
        <strain evidence="1 2">ZT4R22</strain>
    </source>
</reference>
<organism evidence="1 2">
    <name type="scientific">Mucilaginibacter pankratovii</name>
    <dbReference type="NCBI Taxonomy" id="2772110"/>
    <lineage>
        <taxon>Bacteria</taxon>
        <taxon>Pseudomonadati</taxon>
        <taxon>Bacteroidota</taxon>
        <taxon>Sphingobacteriia</taxon>
        <taxon>Sphingobacteriales</taxon>
        <taxon>Sphingobacteriaceae</taxon>
        <taxon>Mucilaginibacter</taxon>
    </lineage>
</organism>
<name>A0ABR7WXQ4_9SPHI</name>
<dbReference type="EMBL" id="JACWMY010000016">
    <property type="protein sequence ID" value="MBD1367059.1"/>
    <property type="molecule type" value="Genomic_DNA"/>
</dbReference>